<evidence type="ECO:0000256" key="12">
    <source>
        <dbReference type="SAM" id="Phobius"/>
    </source>
</evidence>
<accession>A0A1Q5PQZ9</accession>
<organism evidence="13 14">
    <name type="scientific">Boudabousia marimammalium</name>
    <dbReference type="NCBI Taxonomy" id="156892"/>
    <lineage>
        <taxon>Bacteria</taxon>
        <taxon>Bacillati</taxon>
        <taxon>Actinomycetota</taxon>
        <taxon>Actinomycetes</taxon>
        <taxon>Actinomycetales</taxon>
        <taxon>Actinomycetaceae</taxon>
        <taxon>Boudabousia</taxon>
    </lineage>
</organism>
<feature type="transmembrane region" description="Helical" evidence="12">
    <location>
        <begin position="123"/>
        <end position="145"/>
    </location>
</feature>
<evidence type="ECO:0000256" key="11">
    <source>
        <dbReference type="ARBA" id="ARBA00023136"/>
    </source>
</evidence>
<comment type="caution">
    <text evidence="13">The sequence shown here is derived from an EMBL/GenBank/DDBJ whole genome shotgun (WGS) entry which is preliminary data.</text>
</comment>
<feature type="transmembrane region" description="Helical" evidence="12">
    <location>
        <begin position="84"/>
        <end position="102"/>
    </location>
</feature>
<dbReference type="GO" id="GO:0009055">
    <property type="term" value="F:electron transfer activity"/>
    <property type="evidence" value="ECO:0007669"/>
    <property type="project" value="TreeGrafter"/>
</dbReference>
<evidence type="ECO:0000256" key="5">
    <source>
        <dbReference type="ARBA" id="ARBA00022617"/>
    </source>
</evidence>
<reference evidence="14" key="1">
    <citation type="submission" date="2016-11" db="EMBL/GenBank/DDBJ databases">
        <title>Actinomyces gypaetusis sp. nov. isolated from Gypaetus barbatus in Qinghai Tibet Plateau China.</title>
        <authorList>
            <person name="Meng X."/>
        </authorList>
    </citation>
    <scope>NUCLEOTIDE SEQUENCE [LARGE SCALE GENOMIC DNA]</scope>
    <source>
        <strain evidence="14">DSM 15383</strain>
    </source>
</reference>
<evidence type="ECO:0000256" key="8">
    <source>
        <dbReference type="ARBA" id="ARBA00022982"/>
    </source>
</evidence>
<comment type="subcellular location">
    <subcellularLocation>
        <location evidence="1">Cell membrane</location>
        <topology evidence="1">Multi-pass membrane protein</topology>
    </subcellularLocation>
</comment>
<dbReference type="NCBIfam" id="TIGR00203">
    <property type="entry name" value="cydB"/>
    <property type="match status" value="1"/>
</dbReference>
<feature type="transmembrane region" description="Helical" evidence="12">
    <location>
        <begin position="217"/>
        <end position="240"/>
    </location>
</feature>
<evidence type="ECO:0000256" key="3">
    <source>
        <dbReference type="ARBA" id="ARBA00022448"/>
    </source>
</evidence>
<evidence type="ECO:0000256" key="10">
    <source>
        <dbReference type="ARBA" id="ARBA00023004"/>
    </source>
</evidence>
<feature type="transmembrane region" description="Helical" evidence="12">
    <location>
        <begin position="175"/>
        <end position="196"/>
    </location>
</feature>
<feature type="transmembrane region" description="Helical" evidence="12">
    <location>
        <begin position="246"/>
        <end position="266"/>
    </location>
</feature>
<dbReference type="Pfam" id="PF02322">
    <property type="entry name" value="Cyt_bd_oxida_II"/>
    <property type="match status" value="1"/>
</dbReference>
<dbReference type="EMBL" id="MPDM01000003">
    <property type="protein sequence ID" value="OKL49899.1"/>
    <property type="molecule type" value="Genomic_DNA"/>
</dbReference>
<dbReference type="PANTHER" id="PTHR43141:SF5">
    <property type="entry name" value="CYTOCHROME BD-I UBIQUINOL OXIDASE SUBUNIT 2"/>
    <property type="match status" value="1"/>
</dbReference>
<evidence type="ECO:0000256" key="1">
    <source>
        <dbReference type="ARBA" id="ARBA00004651"/>
    </source>
</evidence>
<feature type="transmembrane region" description="Helical" evidence="12">
    <location>
        <begin position="6"/>
        <end position="34"/>
    </location>
</feature>
<dbReference type="GO" id="GO:0016682">
    <property type="term" value="F:oxidoreductase activity, acting on diphenols and related substances as donors, oxygen as acceptor"/>
    <property type="evidence" value="ECO:0007669"/>
    <property type="project" value="TreeGrafter"/>
</dbReference>
<dbReference type="GO" id="GO:0019646">
    <property type="term" value="P:aerobic electron transport chain"/>
    <property type="evidence" value="ECO:0007669"/>
    <property type="project" value="TreeGrafter"/>
</dbReference>
<dbReference type="STRING" id="156892.BM477_03035"/>
<feature type="transmembrane region" description="Helical" evidence="12">
    <location>
        <begin position="273"/>
        <end position="296"/>
    </location>
</feature>
<dbReference type="GO" id="GO:0005886">
    <property type="term" value="C:plasma membrane"/>
    <property type="evidence" value="ECO:0007669"/>
    <property type="project" value="UniProtKB-SubCell"/>
</dbReference>
<dbReference type="PANTHER" id="PTHR43141">
    <property type="entry name" value="CYTOCHROME BD2 SUBUNIT II"/>
    <property type="match status" value="1"/>
</dbReference>
<keyword evidence="11 12" id="KW-0472">Membrane</keyword>
<evidence type="ECO:0000256" key="7">
    <source>
        <dbReference type="ARBA" id="ARBA00022723"/>
    </source>
</evidence>
<protein>
    <submittedName>
        <fullName evidence="13">Cytochrome d ubiquinol oxidase subunit II</fullName>
    </submittedName>
</protein>
<keyword evidence="14" id="KW-1185">Reference proteome</keyword>
<dbReference type="OrthoDB" id="9776710at2"/>
<keyword evidence="8" id="KW-0249">Electron transport</keyword>
<evidence type="ECO:0000313" key="13">
    <source>
        <dbReference type="EMBL" id="OKL49899.1"/>
    </source>
</evidence>
<evidence type="ECO:0000256" key="9">
    <source>
        <dbReference type="ARBA" id="ARBA00022989"/>
    </source>
</evidence>
<dbReference type="PIRSF" id="PIRSF000267">
    <property type="entry name" value="Cyt_oxidse_sub2"/>
    <property type="match status" value="1"/>
</dbReference>
<keyword evidence="5" id="KW-0349">Heme</keyword>
<keyword evidence="6 12" id="KW-0812">Transmembrane</keyword>
<dbReference type="GO" id="GO:0046872">
    <property type="term" value="F:metal ion binding"/>
    <property type="evidence" value="ECO:0007669"/>
    <property type="project" value="UniProtKB-KW"/>
</dbReference>
<keyword evidence="4" id="KW-1003">Cell membrane</keyword>
<proteinExistence type="inferred from homology"/>
<evidence type="ECO:0000256" key="2">
    <source>
        <dbReference type="ARBA" id="ARBA00007543"/>
    </source>
</evidence>
<evidence type="ECO:0000256" key="6">
    <source>
        <dbReference type="ARBA" id="ARBA00022692"/>
    </source>
</evidence>
<dbReference type="RefSeq" id="WP_075361223.1">
    <property type="nucleotide sequence ID" value="NZ_MPDM01000003.1"/>
</dbReference>
<keyword evidence="3" id="KW-0813">Transport</keyword>
<evidence type="ECO:0000313" key="14">
    <source>
        <dbReference type="Proteomes" id="UP000186465"/>
    </source>
</evidence>
<keyword evidence="9 12" id="KW-1133">Transmembrane helix</keyword>
<dbReference type="InterPro" id="IPR003317">
    <property type="entry name" value="Cyt-d_oxidase_su2"/>
</dbReference>
<feature type="transmembrane region" description="Helical" evidence="12">
    <location>
        <begin position="316"/>
        <end position="339"/>
    </location>
</feature>
<dbReference type="GO" id="GO:0070069">
    <property type="term" value="C:cytochrome complex"/>
    <property type="evidence" value="ECO:0007669"/>
    <property type="project" value="TreeGrafter"/>
</dbReference>
<dbReference type="Proteomes" id="UP000186465">
    <property type="component" value="Unassembled WGS sequence"/>
</dbReference>
<evidence type="ECO:0000256" key="4">
    <source>
        <dbReference type="ARBA" id="ARBA00022475"/>
    </source>
</evidence>
<name>A0A1Q5PQZ9_9ACTO</name>
<comment type="similarity">
    <text evidence="2">Belongs to the cytochrome ubiquinol oxidase subunit 2 family.</text>
</comment>
<keyword evidence="10" id="KW-0408">Iron</keyword>
<dbReference type="AlphaFoldDB" id="A0A1Q5PQZ9"/>
<keyword evidence="7" id="KW-0479">Metal-binding</keyword>
<sequence length="373" mass="40767">MYSFLQVLWFVLIAVLWTGYLTLEGFGLGSGMLLRRVARTDKERGAISKAIGPHWDGNEVWLLTAGGATFAAFPEWYATMFSGMYLALALILIALIVRICAIEWRKMVNSTKWRNVWDWAHTVSSWLVPLLFGVAFANLVQGMAIEVVDPSNPMTGVGPENVDLSVHVHNLTGGFFSLLTPFTLLGGVMLTAIFLSHGSLFLAMKLTDEMRERATKMATNTSIVSTGLTAIWALWAQFAFGGSQPLAWIPLAIAAILLIVSTAMTLTGRVRSAFFASFLGIAAAVAFIFTVMAPNVMKSSIHPAYSLTLWDASSSYATLSIMTVVAIILVPIVLAYTVWAYYVFRARISVEDVTPSGLLPYKIRAGENFLTAN</sequence>
<gene>
    <name evidence="13" type="ORF">BM477_03035</name>
</gene>